<dbReference type="Pfam" id="PF00571">
    <property type="entry name" value="CBS"/>
    <property type="match status" value="2"/>
</dbReference>
<dbReference type="EMBL" id="BAABAT010000082">
    <property type="protein sequence ID" value="GAA4263850.1"/>
    <property type="molecule type" value="Genomic_DNA"/>
</dbReference>
<evidence type="ECO:0000313" key="5">
    <source>
        <dbReference type="EMBL" id="GAA4263850.1"/>
    </source>
</evidence>
<dbReference type="PANTHER" id="PTHR43080:SF29">
    <property type="entry name" value="OS02G0818000 PROTEIN"/>
    <property type="match status" value="1"/>
</dbReference>
<keyword evidence="6" id="KW-1185">Reference proteome</keyword>
<dbReference type="Gene3D" id="3.30.1340.30">
    <property type="match status" value="1"/>
</dbReference>
<feature type="domain" description="BON" evidence="3">
    <location>
        <begin position="135"/>
        <end position="204"/>
    </location>
</feature>
<dbReference type="PROSITE" id="PS51371">
    <property type="entry name" value="CBS"/>
    <property type="match status" value="2"/>
</dbReference>
<organism evidence="5 6">
    <name type="scientific">Dactylosporangium darangshiense</name>
    <dbReference type="NCBI Taxonomy" id="579108"/>
    <lineage>
        <taxon>Bacteria</taxon>
        <taxon>Bacillati</taxon>
        <taxon>Actinomycetota</taxon>
        <taxon>Actinomycetes</taxon>
        <taxon>Micromonosporales</taxon>
        <taxon>Micromonosporaceae</taxon>
        <taxon>Dactylosporangium</taxon>
    </lineage>
</organism>
<dbReference type="Pfam" id="PF04972">
    <property type="entry name" value="BON"/>
    <property type="match status" value="1"/>
</dbReference>
<evidence type="ECO:0000256" key="2">
    <source>
        <dbReference type="PROSITE-ProRule" id="PRU00703"/>
    </source>
</evidence>
<dbReference type="SUPFAM" id="SSF54631">
    <property type="entry name" value="CBS-domain pair"/>
    <property type="match status" value="1"/>
</dbReference>
<evidence type="ECO:0000259" key="4">
    <source>
        <dbReference type="PROSITE" id="PS51371"/>
    </source>
</evidence>
<protein>
    <submittedName>
        <fullName evidence="5">CBS domain-containing protein</fullName>
    </submittedName>
</protein>
<evidence type="ECO:0000259" key="3">
    <source>
        <dbReference type="PROSITE" id="PS50914"/>
    </source>
</evidence>
<dbReference type="Gene3D" id="3.10.580.10">
    <property type="entry name" value="CBS-domain"/>
    <property type="match status" value="1"/>
</dbReference>
<name>A0ABP8DV02_9ACTN</name>
<dbReference type="RefSeq" id="WP_345143921.1">
    <property type="nucleotide sequence ID" value="NZ_BAABAT010000082.1"/>
</dbReference>
<dbReference type="Proteomes" id="UP001500620">
    <property type="component" value="Unassembled WGS sequence"/>
</dbReference>
<dbReference type="PROSITE" id="PS50914">
    <property type="entry name" value="BON"/>
    <property type="match status" value="1"/>
</dbReference>
<dbReference type="PIRSF" id="PIRSF036990">
    <property type="entry name" value="UCP036990_CBS_BON"/>
    <property type="match status" value="1"/>
</dbReference>
<dbReference type="InterPro" id="IPR046342">
    <property type="entry name" value="CBS_dom_sf"/>
</dbReference>
<evidence type="ECO:0000256" key="1">
    <source>
        <dbReference type="ARBA" id="ARBA00023122"/>
    </source>
</evidence>
<dbReference type="CDD" id="cd04586">
    <property type="entry name" value="CBS_pair_BON_assoc"/>
    <property type="match status" value="1"/>
</dbReference>
<keyword evidence="1 2" id="KW-0129">CBS domain</keyword>
<proteinExistence type="predicted"/>
<reference evidence="6" key="1">
    <citation type="journal article" date="2019" name="Int. J. Syst. Evol. Microbiol.">
        <title>The Global Catalogue of Microorganisms (GCM) 10K type strain sequencing project: providing services to taxonomists for standard genome sequencing and annotation.</title>
        <authorList>
            <consortium name="The Broad Institute Genomics Platform"/>
            <consortium name="The Broad Institute Genome Sequencing Center for Infectious Disease"/>
            <person name="Wu L."/>
            <person name="Ma J."/>
        </authorList>
    </citation>
    <scope>NUCLEOTIDE SEQUENCE [LARGE SCALE GENOMIC DNA]</scope>
    <source>
        <strain evidence="6">JCM 17441</strain>
    </source>
</reference>
<comment type="caution">
    <text evidence="5">The sequence shown here is derived from an EMBL/GenBank/DDBJ whole genome shotgun (WGS) entry which is preliminary data.</text>
</comment>
<feature type="domain" description="CBS" evidence="4">
    <location>
        <begin position="81"/>
        <end position="138"/>
    </location>
</feature>
<dbReference type="SMART" id="SM00116">
    <property type="entry name" value="CBS"/>
    <property type="match status" value="2"/>
</dbReference>
<evidence type="ECO:0000313" key="6">
    <source>
        <dbReference type="Proteomes" id="UP001500620"/>
    </source>
</evidence>
<gene>
    <name evidence="5" type="ORF">GCM10022255_112130</name>
</gene>
<accession>A0ABP8DV02</accession>
<sequence length="210" mass="22094">MTEMRVRDVMNPSVVAVTADCTSRHVTDLITEFGVGGLPVVDDDNFVIGVITEADLLPKLDPADAGTAAPKADARTASELMSSPPVTVRAGVTVRTAAGIMQRYGMKRLPVLDDDTGRLAGIVTRGDLLRHALRSDESIEREAMDELLLHGLSHDAEGITATVHDGEVTLSGHTDRPGTAQRAAAIAESLTGVIAVHNTITWPAEAAARG</sequence>
<dbReference type="InterPro" id="IPR017080">
    <property type="entry name" value="UCP036990_CBS_BON"/>
</dbReference>
<dbReference type="InterPro" id="IPR000644">
    <property type="entry name" value="CBS_dom"/>
</dbReference>
<dbReference type="PANTHER" id="PTHR43080">
    <property type="entry name" value="CBS DOMAIN-CONTAINING PROTEIN CBSX3, MITOCHONDRIAL"/>
    <property type="match status" value="1"/>
</dbReference>
<feature type="domain" description="CBS" evidence="4">
    <location>
        <begin position="10"/>
        <end position="66"/>
    </location>
</feature>
<dbReference type="InterPro" id="IPR007055">
    <property type="entry name" value="BON_dom"/>
</dbReference>
<dbReference type="InterPro" id="IPR051257">
    <property type="entry name" value="Diverse_CBS-Domain"/>
</dbReference>